<comment type="caution">
    <text evidence="1">The sequence shown here is derived from an EMBL/GenBank/DDBJ whole genome shotgun (WGS) entry which is preliminary data.</text>
</comment>
<keyword evidence="2" id="KW-1185">Reference proteome</keyword>
<evidence type="ECO:0000313" key="1">
    <source>
        <dbReference type="EMBL" id="MBZ5753263.1"/>
    </source>
</evidence>
<feature type="non-terminal residue" evidence="1">
    <location>
        <position position="97"/>
    </location>
</feature>
<gene>
    <name evidence="1" type="ORF">K9V48_24320</name>
</gene>
<dbReference type="EMBL" id="JAIQUM010000096">
    <property type="protein sequence ID" value="MBZ5753263.1"/>
    <property type="molecule type" value="Genomic_DNA"/>
</dbReference>
<accession>A0ABS7UY61</accession>
<evidence type="ECO:0000313" key="2">
    <source>
        <dbReference type="Proteomes" id="UP001165287"/>
    </source>
</evidence>
<organism evidence="1 2">
    <name type="scientific">Metabacillus rhizolycopersici</name>
    <dbReference type="NCBI Taxonomy" id="2875709"/>
    <lineage>
        <taxon>Bacteria</taxon>
        <taxon>Bacillati</taxon>
        <taxon>Bacillota</taxon>
        <taxon>Bacilli</taxon>
        <taxon>Bacillales</taxon>
        <taxon>Bacillaceae</taxon>
        <taxon>Metabacillus</taxon>
    </lineage>
</organism>
<dbReference type="RefSeq" id="WP_224141693.1">
    <property type="nucleotide sequence ID" value="NZ_JAIQUM010000096.1"/>
</dbReference>
<dbReference type="InterPro" id="IPR058600">
    <property type="entry name" value="YhjD-like"/>
</dbReference>
<reference evidence="1" key="1">
    <citation type="submission" date="2024-05" db="EMBL/GenBank/DDBJ databases">
        <title>Metabacillus sp. nov., isolated from the rhizosphere soil of tomato plants.</title>
        <authorList>
            <person name="Ma R."/>
        </authorList>
    </citation>
    <scope>NUCLEOTIDE SEQUENCE</scope>
    <source>
        <strain evidence="1">DBTR6</strain>
    </source>
</reference>
<sequence length="97" mass="11692">MTPAPYLQYKEIELVKRVIILPILLKYLDQDLDMMQKNELHMWLLYNAQLKSVGNEIKRELKDKEKQMRKRGIKILSQQHESNGLFTQFLCRGYEHE</sequence>
<dbReference type="Proteomes" id="UP001165287">
    <property type="component" value="Unassembled WGS sequence"/>
</dbReference>
<name>A0ABS7UY61_9BACI</name>
<protein>
    <submittedName>
        <fullName evidence="1">Uncharacterized protein</fullName>
    </submittedName>
</protein>
<proteinExistence type="predicted"/>
<dbReference type="Pfam" id="PF26325">
    <property type="entry name" value="YhjD"/>
    <property type="match status" value="1"/>
</dbReference>